<feature type="transmembrane region" description="Helical" evidence="8">
    <location>
        <begin position="200"/>
        <end position="218"/>
    </location>
</feature>
<comment type="subcellular location">
    <subcellularLocation>
        <location evidence="1">Cell membrane</location>
        <topology evidence="1">Multi-pass membrane protein</topology>
    </subcellularLocation>
    <subcellularLocation>
        <location evidence="7">Membrane</location>
        <topology evidence="7">Multi-pass membrane protein</topology>
    </subcellularLocation>
</comment>
<evidence type="ECO:0000256" key="8">
    <source>
        <dbReference type="SAM" id="Phobius"/>
    </source>
</evidence>
<evidence type="ECO:0000259" key="9">
    <source>
        <dbReference type="Pfam" id="PF00361"/>
    </source>
</evidence>
<dbReference type="PRINTS" id="PR01434">
    <property type="entry name" value="NADHDHGNASE5"/>
</dbReference>
<dbReference type="PANTHER" id="PTHR42682:SF5">
    <property type="entry name" value="HYDROGENASE-4 COMPONENT F"/>
    <property type="match status" value="1"/>
</dbReference>
<organism evidence="10">
    <name type="scientific">Desulfomonile tiedjei</name>
    <dbReference type="NCBI Taxonomy" id="2358"/>
    <lineage>
        <taxon>Bacteria</taxon>
        <taxon>Pseudomonadati</taxon>
        <taxon>Thermodesulfobacteriota</taxon>
        <taxon>Desulfomonilia</taxon>
        <taxon>Desulfomonilales</taxon>
        <taxon>Desulfomonilaceae</taxon>
        <taxon>Desulfomonile</taxon>
    </lineage>
</organism>
<evidence type="ECO:0000256" key="1">
    <source>
        <dbReference type="ARBA" id="ARBA00004651"/>
    </source>
</evidence>
<feature type="transmembrane region" description="Helical" evidence="8">
    <location>
        <begin position="155"/>
        <end position="180"/>
    </location>
</feature>
<feature type="transmembrane region" description="Helical" evidence="8">
    <location>
        <begin position="368"/>
        <end position="390"/>
    </location>
</feature>
<proteinExistence type="predicted"/>
<evidence type="ECO:0000256" key="5">
    <source>
        <dbReference type="ARBA" id="ARBA00023002"/>
    </source>
</evidence>
<keyword evidence="6 8" id="KW-0472">Membrane</keyword>
<feature type="transmembrane region" description="Helical" evidence="8">
    <location>
        <begin position="445"/>
        <end position="465"/>
    </location>
</feature>
<dbReference type="Pfam" id="PF00361">
    <property type="entry name" value="Proton_antipo_M"/>
    <property type="match status" value="1"/>
</dbReference>
<dbReference type="GO" id="GO:0005886">
    <property type="term" value="C:plasma membrane"/>
    <property type="evidence" value="ECO:0007669"/>
    <property type="project" value="UniProtKB-SubCell"/>
</dbReference>
<comment type="caution">
    <text evidence="10">The sequence shown here is derived from an EMBL/GenBank/DDBJ whole genome shotgun (WGS) entry which is preliminary data.</text>
</comment>
<keyword evidence="3 7" id="KW-0812">Transmembrane</keyword>
<evidence type="ECO:0000256" key="6">
    <source>
        <dbReference type="ARBA" id="ARBA00023136"/>
    </source>
</evidence>
<evidence type="ECO:0000256" key="4">
    <source>
        <dbReference type="ARBA" id="ARBA00022989"/>
    </source>
</evidence>
<dbReference type="EMBL" id="DTGT01000341">
    <property type="protein sequence ID" value="HGH61727.1"/>
    <property type="molecule type" value="Genomic_DNA"/>
</dbReference>
<evidence type="ECO:0000256" key="2">
    <source>
        <dbReference type="ARBA" id="ARBA00022475"/>
    </source>
</evidence>
<protein>
    <submittedName>
        <fullName evidence="10">Hydrogenase 4 subunit F</fullName>
    </submittedName>
</protein>
<keyword evidence="5" id="KW-0560">Oxidoreductase</keyword>
<feature type="domain" description="NADH:quinone oxidoreductase/Mrp antiporter transmembrane" evidence="9">
    <location>
        <begin position="124"/>
        <end position="417"/>
    </location>
</feature>
<dbReference type="AlphaFoldDB" id="A0A7C4AT66"/>
<name>A0A7C4AT66_9BACT</name>
<feature type="transmembrane region" description="Helical" evidence="8">
    <location>
        <begin position="239"/>
        <end position="259"/>
    </location>
</feature>
<evidence type="ECO:0000256" key="7">
    <source>
        <dbReference type="RuleBase" id="RU000320"/>
    </source>
</evidence>
<keyword evidence="2" id="KW-1003">Cell membrane</keyword>
<evidence type="ECO:0000313" key="10">
    <source>
        <dbReference type="EMBL" id="HGH61727.1"/>
    </source>
</evidence>
<keyword evidence="4 8" id="KW-1133">Transmembrane helix</keyword>
<feature type="transmembrane region" description="Helical" evidence="8">
    <location>
        <begin position="70"/>
        <end position="90"/>
    </location>
</feature>
<gene>
    <name evidence="10" type="ORF">ENV54_10555</name>
</gene>
<evidence type="ECO:0000256" key="3">
    <source>
        <dbReference type="ARBA" id="ARBA00022692"/>
    </source>
</evidence>
<accession>A0A7C4AT66</accession>
<dbReference type="InterPro" id="IPR052175">
    <property type="entry name" value="ComplexI-like_HydComp"/>
</dbReference>
<feature type="transmembrane region" description="Helical" evidence="8">
    <location>
        <begin position="274"/>
        <end position="293"/>
    </location>
</feature>
<feature type="transmembrane region" description="Helical" evidence="8">
    <location>
        <begin position="330"/>
        <end position="348"/>
    </location>
</feature>
<feature type="transmembrane region" description="Helical" evidence="8">
    <location>
        <begin position="36"/>
        <end position="58"/>
    </location>
</feature>
<dbReference type="GO" id="GO:0016491">
    <property type="term" value="F:oxidoreductase activity"/>
    <property type="evidence" value="ECO:0007669"/>
    <property type="project" value="UniProtKB-KW"/>
</dbReference>
<dbReference type="PANTHER" id="PTHR42682">
    <property type="entry name" value="HYDROGENASE-4 COMPONENT F"/>
    <property type="match status" value="1"/>
</dbReference>
<reference evidence="10" key="1">
    <citation type="journal article" date="2020" name="mSystems">
        <title>Genome- and Community-Level Interaction Insights into Carbon Utilization and Element Cycling Functions of Hydrothermarchaeota in Hydrothermal Sediment.</title>
        <authorList>
            <person name="Zhou Z."/>
            <person name="Liu Y."/>
            <person name="Xu W."/>
            <person name="Pan J."/>
            <person name="Luo Z.H."/>
            <person name="Li M."/>
        </authorList>
    </citation>
    <scope>NUCLEOTIDE SEQUENCE [LARGE SCALE GENOMIC DNA]</scope>
    <source>
        <strain evidence="10">SpSt-769</strain>
    </source>
</reference>
<feature type="transmembrane region" description="Helical" evidence="8">
    <location>
        <begin position="305"/>
        <end position="324"/>
    </location>
</feature>
<sequence>MELFYVLGLPLLTAFLSLLPAKNRNFPAALTILDALLVLAASWLVVLKVSGGAPIIAVKDWLECDAFGGLLLLLVSFVGFTAAIFSWGYTKNIVEPNGAERVRRYYWRYNLFLASMLAVPILAQLTLVWMAVELTTLLSVFLVSFPNTPEAIEAAWKYAVLTCMGAALALFGILMLYWGVAATGGDAFTWTTLLNATPNMPPILVETAFLFILVGFGTKAGLVPLHTWLPDAHSQAPSAICALLSGVETSTALYCLIRMVPCAQGAPGAAPEKWILAFGLATCACAALLLIQVREYKRLLAFSTIEHMGIILVAVGLGGSASYFGAAYQMMSHSFAKSFCFLAAGAVLRITGTRDIGSIRGLIHESPFVGTALLVGAFAISGAPPFAVFLSELNILRAGISSAQYVATGLLVVFIVIAFCGITFHLSRMVFGEPVAKLKRARPPLSYVFSIVLAGIPMALFGLYMPNSLMELLRLASHALGR</sequence>
<feature type="transmembrane region" description="Helical" evidence="8">
    <location>
        <begin position="402"/>
        <end position="424"/>
    </location>
</feature>
<feature type="transmembrane region" description="Helical" evidence="8">
    <location>
        <begin position="110"/>
        <end position="143"/>
    </location>
</feature>
<dbReference type="InterPro" id="IPR001750">
    <property type="entry name" value="ND/Mrp_TM"/>
</dbReference>